<dbReference type="AlphaFoldDB" id="A0A423SQ23"/>
<sequence length="442" mass="48608">MILFFSPYVLSLLAGFGHLCRFLFSKLYERIRENQINREVHDAAMEAEVVVEVRENLPDKTHAASYVEAIKLTPSRVVKFLGKLQQLEVADVMSALQRNAEIVIKIGGIIHEWRQAPEITPQSSPEVEDDICMPKLAPREDNVVSPELAPREEEALNKSHHHRLGGVLDKVEDLADDSPEEADDADVDLVPLIMTPKVSEDSAEELDASRASKSSALPESQQESGVPSGHIDDILERLFGDLVEGLKDDSPEEADDADVDLVPLIMTPKVSENTAEELDASRASLKDDSPEEADDADVDLVPLIMTPKVSENTAEELDASRASKSSALPESQLESGVPSGHESHSDGDLKSALDAVDQKVSTAPRLESEVLLAADIDLKGRVEEIKLKMQALAAALANHHIVYDMRLEDLTTRLYDKLNGLNEAKLINEFYLNVFGKSETEE</sequence>
<reference evidence="2 3" key="2">
    <citation type="submission" date="2019-01" db="EMBL/GenBank/DDBJ databases">
        <title>The decoding of complex shrimp genome reveals the adaptation for benthos swimmer, frequently molting mechanism and breeding impact on genome.</title>
        <authorList>
            <person name="Sun Y."/>
            <person name="Gao Y."/>
            <person name="Yu Y."/>
        </authorList>
    </citation>
    <scope>NUCLEOTIDE SEQUENCE [LARGE SCALE GENOMIC DNA]</scope>
    <source>
        <tissue evidence="2">Muscle</tissue>
    </source>
</reference>
<feature type="compositionally biased region" description="Acidic residues" evidence="1">
    <location>
        <begin position="289"/>
        <end position="298"/>
    </location>
</feature>
<name>A0A423SQ23_PENVA</name>
<evidence type="ECO:0000256" key="1">
    <source>
        <dbReference type="SAM" id="MobiDB-lite"/>
    </source>
</evidence>
<dbReference type="Proteomes" id="UP000283509">
    <property type="component" value="Unassembled WGS sequence"/>
</dbReference>
<evidence type="ECO:0000313" key="2">
    <source>
        <dbReference type="EMBL" id="ROT66330.1"/>
    </source>
</evidence>
<evidence type="ECO:0000313" key="3">
    <source>
        <dbReference type="Proteomes" id="UP000283509"/>
    </source>
</evidence>
<gene>
    <name evidence="2" type="ORF">C7M84_015656</name>
</gene>
<reference evidence="2 3" key="1">
    <citation type="submission" date="2018-04" db="EMBL/GenBank/DDBJ databases">
        <authorList>
            <person name="Zhang X."/>
            <person name="Yuan J."/>
            <person name="Li F."/>
            <person name="Xiang J."/>
        </authorList>
    </citation>
    <scope>NUCLEOTIDE SEQUENCE [LARGE SCALE GENOMIC DNA]</scope>
    <source>
        <tissue evidence="2">Muscle</tissue>
    </source>
</reference>
<organism evidence="2 3">
    <name type="scientific">Penaeus vannamei</name>
    <name type="common">Whiteleg shrimp</name>
    <name type="synonym">Litopenaeus vannamei</name>
    <dbReference type="NCBI Taxonomy" id="6689"/>
    <lineage>
        <taxon>Eukaryota</taxon>
        <taxon>Metazoa</taxon>
        <taxon>Ecdysozoa</taxon>
        <taxon>Arthropoda</taxon>
        <taxon>Crustacea</taxon>
        <taxon>Multicrustacea</taxon>
        <taxon>Malacostraca</taxon>
        <taxon>Eumalacostraca</taxon>
        <taxon>Eucarida</taxon>
        <taxon>Decapoda</taxon>
        <taxon>Dendrobranchiata</taxon>
        <taxon>Penaeoidea</taxon>
        <taxon>Penaeidae</taxon>
        <taxon>Penaeus</taxon>
    </lineage>
</organism>
<protein>
    <submittedName>
        <fullName evidence="2">Uncharacterized protein</fullName>
    </submittedName>
</protein>
<feature type="region of interest" description="Disordered" evidence="1">
    <location>
        <begin position="198"/>
        <end position="230"/>
    </location>
</feature>
<feature type="compositionally biased region" description="Polar residues" evidence="1">
    <location>
        <begin position="322"/>
        <end position="334"/>
    </location>
</feature>
<feature type="compositionally biased region" description="Polar residues" evidence="1">
    <location>
        <begin position="211"/>
        <end position="225"/>
    </location>
</feature>
<keyword evidence="3" id="KW-1185">Reference proteome</keyword>
<dbReference type="EMBL" id="QCYY01002958">
    <property type="protein sequence ID" value="ROT66330.1"/>
    <property type="molecule type" value="Genomic_DNA"/>
</dbReference>
<feature type="region of interest" description="Disordered" evidence="1">
    <location>
        <begin position="268"/>
        <end position="349"/>
    </location>
</feature>
<proteinExistence type="predicted"/>
<comment type="caution">
    <text evidence="2">The sequence shown here is derived from an EMBL/GenBank/DDBJ whole genome shotgun (WGS) entry which is preliminary data.</text>
</comment>
<accession>A0A423SQ23</accession>